<name>A0A1I1MS98_9GAMM</name>
<evidence type="ECO:0000256" key="2">
    <source>
        <dbReference type="SAM" id="SignalP"/>
    </source>
</evidence>
<feature type="chain" id="PRO_5011784324" evidence="2">
    <location>
        <begin position="25"/>
        <end position="343"/>
    </location>
</feature>
<dbReference type="PANTHER" id="PTHR33376">
    <property type="match status" value="1"/>
</dbReference>
<reference evidence="4" key="1">
    <citation type="submission" date="2016-10" db="EMBL/GenBank/DDBJ databases">
        <authorList>
            <person name="Varghese N."/>
            <person name="Submissions S."/>
        </authorList>
    </citation>
    <scope>NUCLEOTIDE SEQUENCE [LARGE SCALE GENOMIC DNA]</scope>
    <source>
        <strain evidence="4">DSM 23439</strain>
    </source>
</reference>
<dbReference type="Gene3D" id="3.40.190.170">
    <property type="entry name" value="Bacterial extracellular solute-binding protein, family 7"/>
    <property type="match status" value="1"/>
</dbReference>
<accession>A0A1I1MS98</accession>
<organism evidence="3 4">
    <name type="scientific">Kushneria avicenniae</name>
    <dbReference type="NCBI Taxonomy" id="402385"/>
    <lineage>
        <taxon>Bacteria</taxon>
        <taxon>Pseudomonadati</taxon>
        <taxon>Pseudomonadota</taxon>
        <taxon>Gammaproteobacteria</taxon>
        <taxon>Oceanospirillales</taxon>
        <taxon>Halomonadaceae</taxon>
        <taxon>Kushneria</taxon>
    </lineage>
</organism>
<feature type="signal peptide" evidence="2">
    <location>
        <begin position="1"/>
        <end position="24"/>
    </location>
</feature>
<dbReference type="InterPro" id="IPR038404">
    <property type="entry name" value="TRAP_DctP_sf"/>
</dbReference>
<dbReference type="InterPro" id="IPR018389">
    <property type="entry name" value="DctP_fam"/>
</dbReference>
<protein>
    <submittedName>
        <fullName evidence="3">TRAP-type C4-dicarboxylate transport system, substrate-binding protein</fullName>
    </submittedName>
</protein>
<dbReference type="PANTHER" id="PTHR33376:SF15">
    <property type="entry name" value="BLL6794 PROTEIN"/>
    <property type="match status" value="1"/>
</dbReference>
<evidence type="ECO:0000313" key="4">
    <source>
        <dbReference type="Proteomes" id="UP000199046"/>
    </source>
</evidence>
<dbReference type="STRING" id="402385.SAMN05421848_3095"/>
<dbReference type="Pfam" id="PF03480">
    <property type="entry name" value="DctP"/>
    <property type="match status" value="1"/>
</dbReference>
<keyword evidence="4" id="KW-1185">Reference proteome</keyword>
<proteinExistence type="predicted"/>
<evidence type="ECO:0000313" key="3">
    <source>
        <dbReference type="EMBL" id="SFC87792.1"/>
    </source>
</evidence>
<dbReference type="CDD" id="cd13665">
    <property type="entry name" value="PBP2_TRAP_Dctp3_4"/>
    <property type="match status" value="1"/>
</dbReference>
<dbReference type="NCBIfam" id="NF037995">
    <property type="entry name" value="TRAP_S1"/>
    <property type="match status" value="1"/>
</dbReference>
<dbReference type="GO" id="GO:0055085">
    <property type="term" value="P:transmembrane transport"/>
    <property type="evidence" value="ECO:0007669"/>
    <property type="project" value="InterPro"/>
</dbReference>
<dbReference type="Proteomes" id="UP000199046">
    <property type="component" value="Unassembled WGS sequence"/>
</dbReference>
<keyword evidence="1 2" id="KW-0732">Signal</keyword>
<dbReference type="AlphaFoldDB" id="A0A1I1MS98"/>
<dbReference type="EMBL" id="FOLY01000008">
    <property type="protein sequence ID" value="SFC87792.1"/>
    <property type="molecule type" value="Genomic_DNA"/>
</dbReference>
<dbReference type="OrthoDB" id="9177965at2"/>
<sequence>MNIRSRICVLTAAAALLTAGASQAATTLRMSHFWPGPSAINQQIFEAWAQRVEEASNGELRVQNFPSQTLSKADDTYDATVKGITDIGVTAQGYTAGRFPLSQIVELPGVAESAPEGACIMQTLYDDGHFGDEYRDTHVLFMFTTGPGYIHTRETDVQTPADLQGLRIRRPTAVAGGLLEGMGARPIGMPAPDIYTAMQRGVLDGLSFPWEGMKVFRLNELAHYHTQVPFYTLVFVATMNKNTWERLSPEQQAAIDANSGMAWARNAGEVFAGLDTAGRQEAEAAGDTIRVIDHPLDNPDWQSPLKQGIENYLSGLESRGLDQAREVYQAALAAKQDCAAETS</sequence>
<dbReference type="RefSeq" id="WP_090135867.1">
    <property type="nucleotide sequence ID" value="NZ_FOLY01000008.1"/>
</dbReference>
<gene>
    <name evidence="3" type="ORF">SAMN05421848_3095</name>
</gene>
<evidence type="ECO:0000256" key="1">
    <source>
        <dbReference type="ARBA" id="ARBA00022729"/>
    </source>
</evidence>